<dbReference type="Proteomes" id="UP000620559">
    <property type="component" value="Unassembled WGS sequence"/>
</dbReference>
<dbReference type="RefSeq" id="WP_193919164.1">
    <property type="nucleotide sequence ID" value="NZ_JADEWL010000020.1"/>
</dbReference>
<name>A0A8J7EZJ9_9CYAN</name>
<dbReference type="EMBL" id="JADEWL010000020">
    <property type="protein sequence ID" value="MBE9212848.1"/>
    <property type="molecule type" value="Genomic_DNA"/>
</dbReference>
<accession>A0A8J7EZJ9</accession>
<protein>
    <submittedName>
        <fullName evidence="1">Uncharacterized protein</fullName>
    </submittedName>
</protein>
<keyword evidence="2" id="KW-1185">Reference proteome</keyword>
<sequence length="115" mass="12969">MLFKLFCQDEKVPAQVAGKMEEFAQTESSFSYISSPVFAIITNPKHHLLIPIKENAEAENEKFAIVILKHLAKDLETQSVENVCAKAEETIQAFLEMTKASMTPELIQKFIDIPI</sequence>
<evidence type="ECO:0000313" key="2">
    <source>
        <dbReference type="Proteomes" id="UP000620559"/>
    </source>
</evidence>
<proteinExistence type="predicted"/>
<evidence type="ECO:0000313" key="1">
    <source>
        <dbReference type="EMBL" id="MBE9212848.1"/>
    </source>
</evidence>
<dbReference type="AlphaFoldDB" id="A0A8J7EZJ9"/>
<organism evidence="1 2">
    <name type="scientific">Plectonema cf. radiosum LEGE 06105</name>
    <dbReference type="NCBI Taxonomy" id="945769"/>
    <lineage>
        <taxon>Bacteria</taxon>
        <taxon>Bacillati</taxon>
        <taxon>Cyanobacteriota</taxon>
        <taxon>Cyanophyceae</taxon>
        <taxon>Oscillatoriophycideae</taxon>
        <taxon>Oscillatoriales</taxon>
        <taxon>Microcoleaceae</taxon>
        <taxon>Plectonema</taxon>
    </lineage>
</organism>
<comment type="caution">
    <text evidence="1">The sequence shown here is derived from an EMBL/GenBank/DDBJ whole genome shotgun (WGS) entry which is preliminary data.</text>
</comment>
<gene>
    <name evidence="1" type="ORF">IQ247_09105</name>
</gene>
<reference evidence="1" key="1">
    <citation type="submission" date="2020-10" db="EMBL/GenBank/DDBJ databases">
        <authorList>
            <person name="Castelo-Branco R."/>
            <person name="Eusebio N."/>
            <person name="Adriana R."/>
            <person name="Vieira A."/>
            <person name="Brugerolle De Fraissinette N."/>
            <person name="Rezende De Castro R."/>
            <person name="Schneider M.P."/>
            <person name="Vasconcelos V."/>
            <person name="Leao P.N."/>
        </authorList>
    </citation>
    <scope>NUCLEOTIDE SEQUENCE</scope>
    <source>
        <strain evidence="1">LEGE 06105</strain>
    </source>
</reference>